<proteinExistence type="predicted"/>
<organism evidence="2 3">
    <name type="scientific">Streptomyces pyxinicus</name>
    <dbReference type="NCBI Taxonomy" id="2970331"/>
    <lineage>
        <taxon>Bacteria</taxon>
        <taxon>Bacillati</taxon>
        <taxon>Actinomycetota</taxon>
        <taxon>Actinomycetes</taxon>
        <taxon>Kitasatosporales</taxon>
        <taxon>Streptomycetaceae</taxon>
        <taxon>Streptomyces</taxon>
    </lineage>
</organism>
<dbReference type="Proteomes" id="UP001205612">
    <property type="component" value="Unassembled WGS sequence"/>
</dbReference>
<accession>A0ABT2B7X2</accession>
<name>A0ABT2B7X2_9ACTN</name>
<sequence length="70" mass="7245">MDNFDDAEHGLGGIPAFDSAEVTDGNPDLVTAARALVRAHLRARVVPAGTGLVPGHRGPRITSHCSRSAS</sequence>
<protein>
    <submittedName>
        <fullName evidence="2">Uncharacterized protein</fullName>
    </submittedName>
</protein>
<evidence type="ECO:0000313" key="3">
    <source>
        <dbReference type="Proteomes" id="UP001205612"/>
    </source>
</evidence>
<feature type="region of interest" description="Disordered" evidence="1">
    <location>
        <begin position="49"/>
        <end position="70"/>
    </location>
</feature>
<gene>
    <name evidence="2" type="ORF">NX794_25855</name>
</gene>
<evidence type="ECO:0000256" key="1">
    <source>
        <dbReference type="SAM" id="MobiDB-lite"/>
    </source>
</evidence>
<dbReference type="RefSeq" id="WP_258781373.1">
    <property type="nucleotide sequence ID" value="NZ_JANUGP010000023.1"/>
</dbReference>
<dbReference type="EMBL" id="JANUGP010000023">
    <property type="protein sequence ID" value="MCS0604615.1"/>
    <property type="molecule type" value="Genomic_DNA"/>
</dbReference>
<feature type="region of interest" description="Disordered" evidence="1">
    <location>
        <begin position="1"/>
        <end position="25"/>
    </location>
</feature>
<keyword evidence="3" id="KW-1185">Reference proteome</keyword>
<comment type="caution">
    <text evidence="2">The sequence shown here is derived from an EMBL/GenBank/DDBJ whole genome shotgun (WGS) entry which is preliminary data.</text>
</comment>
<reference evidence="2 3" key="1">
    <citation type="submission" date="2022-08" db="EMBL/GenBank/DDBJ databases">
        <authorList>
            <person name="Somphong A."/>
            <person name="Phongsopitanun W."/>
        </authorList>
    </citation>
    <scope>NUCLEOTIDE SEQUENCE [LARGE SCALE GENOMIC DNA]</scope>
    <source>
        <strain evidence="2 3">LP11</strain>
    </source>
</reference>
<evidence type="ECO:0000313" key="2">
    <source>
        <dbReference type="EMBL" id="MCS0604615.1"/>
    </source>
</evidence>